<organism evidence="2">
    <name type="scientific">marine sediment metagenome</name>
    <dbReference type="NCBI Taxonomy" id="412755"/>
    <lineage>
        <taxon>unclassified sequences</taxon>
        <taxon>metagenomes</taxon>
        <taxon>ecological metagenomes</taxon>
    </lineage>
</organism>
<feature type="transmembrane region" description="Helical" evidence="1">
    <location>
        <begin position="35"/>
        <end position="51"/>
    </location>
</feature>
<proteinExistence type="predicted"/>
<dbReference type="AlphaFoldDB" id="A0A0F9EW92"/>
<evidence type="ECO:0000313" key="2">
    <source>
        <dbReference type="EMBL" id="KKL70526.1"/>
    </source>
</evidence>
<protein>
    <submittedName>
        <fullName evidence="2">Uncharacterized protein</fullName>
    </submittedName>
</protein>
<keyword evidence="1" id="KW-0812">Transmembrane</keyword>
<comment type="caution">
    <text evidence="2">The sequence shown here is derived from an EMBL/GenBank/DDBJ whole genome shotgun (WGS) entry which is preliminary data.</text>
</comment>
<accession>A0A0F9EW92</accession>
<keyword evidence="1" id="KW-0472">Membrane</keyword>
<evidence type="ECO:0000256" key="1">
    <source>
        <dbReference type="SAM" id="Phobius"/>
    </source>
</evidence>
<reference evidence="2" key="1">
    <citation type="journal article" date="2015" name="Nature">
        <title>Complex archaea that bridge the gap between prokaryotes and eukaryotes.</title>
        <authorList>
            <person name="Spang A."/>
            <person name="Saw J.H."/>
            <person name="Jorgensen S.L."/>
            <person name="Zaremba-Niedzwiedzka K."/>
            <person name="Martijn J."/>
            <person name="Lind A.E."/>
            <person name="van Eijk R."/>
            <person name="Schleper C."/>
            <person name="Guy L."/>
            <person name="Ettema T.J."/>
        </authorList>
    </citation>
    <scope>NUCLEOTIDE SEQUENCE</scope>
</reference>
<sequence length="102" mass="11886">MKKEKPKIQVIRMMTKGDVEALGGNLWMTRHQGKLIFMFILTMVWAVVWVSTLQGKLDSRVDFPIAITPLILAYLYWFTAYLKTGKKLWKEIKDKEQPVDLG</sequence>
<keyword evidence="1" id="KW-1133">Transmembrane helix</keyword>
<gene>
    <name evidence="2" type="ORF">LCGC14_2104040</name>
</gene>
<feature type="transmembrane region" description="Helical" evidence="1">
    <location>
        <begin position="63"/>
        <end position="82"/>
    </location>
</feature>
<name>A0A0F9EW92_9ZZZZ</name>
<dbReference type="EMBL" id="LAZR01025870">
    <property type="protein sequence ID" value="KKL70526.1"/>
    <property type="molecule type" value="Genomic_DNA"/>
</dbReference>